<dbReference type="PANTHER" id="PTHR24171">
    <property type="entry name" value="ANKYRIN REPEAT DOMAIN-CONTAINING PROTEIN 39-RELATED"/>
    <property type="match status" value="1"/>
</dbReference>
<dbReference type="STRING" id="747525.W4KFT4"/>
<dbReference type="KEGG" id="hir:HETIRDRAFT_432937"/>
<feature type="region of interest" description="Disordered" evidence="4">
    <location>
        <begin position="256"/>
        <end position="318"/>
    </location>
</feature>
<dbReference type="SUPFAM" id="SSF48403">
    <property type="entry name" value="Ankyrin repeat"/>
    <property type="match status" value="1"/>
</dbReference>
<protein>
    <recommendedName>
        <fullName evidence="7">Ankyrin</fullName>
    </recommendedName>
</protein>
<evidence type="ECO:0000313" key="6">
    <source>
        <dbReference type="Proteomes" id="UP000030671"/>
    </source>
</evidence>
<gene>
    <name evidence="5" type="ORF">HETIRDRAFT_432937</name>
</gene>
<dbReference type="EMBL" id="KI925456">
    <property type="protein sequence ID" value="ETW83911.1"/>
    <property type="molecule type" value="Genomic_DNA"/>
</dbReference>
<dbReference type="RefSeq" id="XP_009543640.1">
    <property type="nucleotide sequence ID" value="XM_009545345.1"/>
</dbReference>
<evidence type="ECO:0000256" key="2">
    <source>
        <dbReference type="ARBA" id="ARBA00023043"/>
    </source>
</evidence>
<name>W4KFT4_HETIT</name>
<feature type="compositionally biased region" description="Polar residues" evidence="4">
    <location>
        <begin position="334"/>
        <end position="349"/>
    </location>
</feature>
<keyword evidence="6" id="KW-1185">Reference proteome</keyword>
<feature type="compositionally biased region" description="Polar residues" evidence="4">
    <location>
        <begin position="280"/>
        <end position="289"/>
    </location>
</feature>
<dbReference type="InParanoid" id="W4KFT4"/>
<dbReference type="PRINTS" id="PR01415">
    <property type="entry name" value="ANKYRIN"/>
</dbReference>
<keyword evidence="2 3" id="KW-0040">ANK repeat</keyword>
<dbReference type="OrthoDB" id="341259at2759"/>
<proteinExistence type="predicted"/>
<dbReference type="AlphaFoldDB" id="W4KFT4"/>
<dbReference type="PROSITE" id="PS50088">
    <property type="entry name" value="ANK_REPEAT"/>
    <property type="match status" value="2"/>
</dbReference>
<accession>W4KFT4</accession>
<feature type="compositionally biased region" description="Polar residues" evidence="4">
    <location>
        <begin position="375"/>
        <end position="385"/>
    </location>
</feature>
<feature type="compositionally biased region" description="Polar residues" evidence="4">
    <location>
        <begin position="418"/>
        <end position="427"/>
    </location>
</feature>
<feature type="compositionally biased region" description="Low complexity" evidence="4">
    <location>
        <begin position="386"/>
        <end position="398"/>
    </location>
</feature>
<reference evidence="5 6" key="1">
    <citation type="journal article" date="2012" name="New Phytol.">
        <title>Insight into trade-off between wood decay and parasitism from the genome of a fungal forest pathogen.</title>
        <authorList>
            <person name="Olson A."/>
            <person name="Aerts A."/>
            <person name="Asiegbu F."/>
            <person name="Belbahri L."/>
            <person name="Bouzid O."/>
            <person name="Broberg A."/>
            <person name="Canback B."/>
            <person name="Coutinho P.M."/>
            <person name="Cullen D."/>
            <person name="Dalman K."/>
            <person name="Deflorio G."/>
            <person name="van Diepen L.T."/>
            <person name="Dunand C."/>
            <person name="Duplessis S."/>
            <person name="Durling M."/>
            <person name="Gonthier P."/>
            <person name="Grimwood J."/>
            <person name="Fossdal C.G."/>
            <person name="Hansson D."/>
            <person name="Henrissat B."/>
            <person name="Hietala A."/>
            <person name="Himmelstrand K."/>
            <person name="Hoffmeister D."/>
            <person name="Hogberg N."/>
            <person name="James T.Y."/>
            <person name="Karlsson M."/>
            <person name="Kohler A."/>
            <person name="Kues U."/>
            <person name="Lee Y.H."/>
            <person name="Lin Y.C."/>
            <person name="Lind M."/>
            <person name="Lindquist E."/>
            <person name="Lombard V."/>
            <person name="Lucas S."/>
            <person name="Lunden K."/>
            <person name="Morin E."/>
            <person name="Murat C."/>
            <person name="Park J."/>
            <person name="Raffaello T."/>
            <person name="Rouze P."/>
            <person name="Salamov A."/>
            <person name="Schmutz J."/>
            <person name="Solheim H."/>
            <person name="Stahlberg J."/>
            <person name="Velez H."/>
            <person name="de Vries R.P."/>
            <person name="Wiebenga A."/>
            <person name="Woodward S."/>
            <person name="Yakovlev I."/>
            <person name="Garbelotto M."/>
            <person name="Martin F."/>
            <person name="Grigoriev I.V."/>
            <person name="Stenlid J."/>
        </authorList>
    </citation>
    <scope>NUCLEOTIDE SEQUENCE [LARGE SCALE GENOMIC DNA]</scope>
    <source>
        <strain evidence="5 6">TC 32-1</strain>
    </source>
</reference>
<dbReference type="PROSITE" id="PS50297">
    <property type="entry name" value="ANK_REP_REGION"/>
    <property type="match status" value="2"/>
</dbReference>
<evidence type="ECO:0000256" key="4">
    <source>
        <dbReference type="SAM" id="MobiDB-lite"/>
    </source>
</evidence>
<feature type="repeat" description="ANK" evidence="3">
    <location>
        <begin position="125"/>
        <end position="157"/>
    </location>
</feature>
<feature type="repeat" description="ANK" evidence="3">
    <location>
        <begin position="158"/>
        <end position="190"/>
    </location>
</feature>
<evidence type="ECO:0000256" key="3">
    <source>
        <dbReference type="PROSITE-ProRule" id="PRU00023"/>
    </source>
</evidence>
<feature type="compositionally biased region" description="Low complexity" evidence="4">
    <location>
        <begin position="290"/>
        <end position="306"/>
    </location>
</feature>
<dbReference type="InterPro" id="IPR036770">
    <property type="entry name" value="Ankyrin_rpt-contain_sf"/>
</dbReference>
<feature type="region of interest" description="Disordered" evidence="4">
    <location>
        <begin position="370"/>
        <end position="568"/>
    </location>
</feature>
<dbReference type="Pfam" id="PF12796">
    <property type="entry name" value="Ank_2"/>
    <property type="match status" value="2"/>
</dbReference>
<keyword evidence="1" id="KW-0677">Repeat</keyword>
<dbReference type="eggNOG" id="KOG0504">
    <property type="taxonomic scope" value="Eukaryota"/>
</dbReference>
<dbReference type="GeneID" id="20674641"/>
<feature type="compositionally biased region" description="Polar residues" evidence="4">
    <location>
        <begin position="517"/>
        <end position="531"/>
    </location>
</feature>
<evidence type="ECO:0008006" key="7">
    <source>
        <dbReference type="Google" id="ProtNLM"/>
    </source>
</evidence>
<evidence type="ECO:0000313" key="5">
    <source>
        <dbReference type="EMBL" id="ETW83911.1"/>
    </source>
</evidence>
<dbReference type="HOGENOM" id="CLU_490946_0_0_1"/>
<feature type="compositionally biased region" description="Low complexity" evidence="4">
    <location>
        <begin position="256"/>
        <end position="279"/>
    </location>
</feature>
<dbReference type="InterPro" id="IPR002110">
    <property type="entry name" value="Ankyrin_rpt"/>
</dbReference>
<dbReference type="SMART" id="SM00248">
    <property type="entry name" value="ANK"/>
    <property type="match status" value="3"/>
</dbReference>
<evidence type="ECO:0000256" key="1">
    <source>
        <dbReference type="ARBA" id="ARBA00022737"/>
    </source>
</evidence>
<dbReference type="Gene3D" id="1.25.40.20">
    <property type="entry name" value="Ankyrin repeat-containing domain"/>
    <property type="match status" value="2"/>
</dbReference>
<feature type="region of interest" description="Disordered" evidence="4">
    <location>
        <begin position="330"/>
        <end position="352"/>
    </location>
</feature>
<sequence>MAEKDATARLRRAVQENNLFLVKRLIQRTDMRNPDTAPKRYTSLAWAAVMGHEETFEYLLNAGHDDDELSRDSENNTILILLADLKPPIISRYGTTDPDFMGAALRMARLYYDRYNFILDWSNLQGKTALHVASLKGNEELVRMLCDLGADVDLADDQGNTPLHYASSWGHMPIVQLLIERGCQFAARNNEGFTPSDYAYSFSTRDTLQDTARAQYELNKKARRVFAQAAARGTEWGGLQQLPPAKALEIGRAMRMRSGSGASRTTSTSDSGDLDSSSLPSGQSYNGQHSASLHSQTSAPSSSSSAFHQGHPGHGTYSASSISTFSVAGHSPLPSHSTTSLGVNPNPASALSPIATRMREQDANAMEKYMRRNRSGSASTDVKSQSSNPSSAGPSANGDDISSLPPAGTVSSRRRLRTSMSASQLRTNPKPPFIVTTNASPDVFRSRAGTNPNILRKSPPASLSPPSDRTAFPPSPNRPLPIRVSPHPATRETGSHEIYTGPSSAYAQFPEPPKGSENGSASSSATTNGMPTPTRRLPFHLLSKPLPSIDLTHGNSAHRRGGSIPSMR</sequence>
<dbReference type="Proteomes" id="UP000030671">
    <property type="component" value="Unassembled WGS sequence"/>
</dbReference>
<organism evidence="5 6">
    <name type="scientific">Heterobasidion irregulare (strain TC 32-1)</name>
    <dbReference type="NCBI Taxonomy" id="747525"/>
    <lineage>
        <taxon>Eukaryota</taxon>
        <taxon>Fungi</taxon>
        <taxon>Dikarya</taxon>
        <taxon>Basidiomycota</taxon>
        <taxon>Agaricomycotina</taxon>
        <taxon>Agaricomycetes</taxon>
        <taxon>Russulales</taxon>
        <taxon>Bondarzewiaceae</taxon>
        <taxon>Heterobasidion</taxon>
        <taxon>Heterobasidion annosum species complex</taxon>
    </lineage>
</organism>